<name>A0A5R8KCJ0_9BACT</name>
<dbReference type="InterPro" id="IPR011009">
    <property type="entry name" value="Kinase-like_dom_sf"/>
</dbReference>
<dbReference type="Pfam" id="PF01636">
    <property type="entry name" value="APH"/>
    <property type="match status" value="1"/>
</dbReference>
<dbReference type="Gene3D" id="3.90.1200.10">
    <property type="match status" value="1"/>
</dbReference>
<proteinExistence type="predicted"/>
<organism evidence="2 3">
    <name type="scientific">Phragmitibacter flavus</name>
    <dbReference type="NCBI Taxonomy" id="2576071"/>
    <lineage>
        <taxon>Bacteria</taxon>
        <taxon>Pseudomonadati</taxon>
        <taxon>Verrucomicrobiota</taxon>
        <taxon>Verrucomicrobiia</taxon>
        <taxon>Verrucomicrobiales</taxon>
        <taxon>Verrucomicrobiaceae</taxon>
        <taxon>Phragmitibacter</taxon>
    </lineage>
</organism>
<protein>
    <recommendedName>
        <fullName evidence="1">Aminoglycoside phosphotransferase domain-containing protein</fullName>
    </recommendedName>
</protein>
<evidence type="ECO:0000313" key="3">
    <source>
        <dbReference type="Proteomes" id="UP000306196"/>
    </source>
</evidence>
<dbReference type="RefSeq" id="WP_138087714.1">
    <property type="nucleotide sequence ID" value="NZ_VAUV01000014.1"/>
</dbReference>
<dbReference type="EMBL" id="VAUV01000014">
    <property type="protein sequence ID" value="TLD69299.1"/>
    <property type="molecule type" value="Genomic_DNA"/>
</dbReference>
<dbReference type="InterPro" id="IPR002575">
    <property type="entry name" value="Aminoglycoside_PTrfase"/>
</dbReference>
<evidence type="ECO:0000313" key="2">
    <source>
        <dbReference type="EMBL" id="TLD69299.1"/>
    </source>
</evidence>
<sequence>MFTEDDLLELTRLRLPGGIVPISLEEILKGGSDRRFYRVRMADEARASMILMTYTLVRPDNLRFVAATERLRGLGVKAPEVFAHDEERLLVWLEDLGAVDLHAFRDEAWEIREPLYREALREVAKLHEVDVTELSAADLDDMEPGFDEGLYRWEQEYFLTHFMQGMRGVEDVPEEVERVLKELREGLGVLPRGLVHRDFQSQNVIVRDGGAWLIDYQGVRPGLAAYDLASLLLDPYVEMAEEERLALLRWYAEHRGLNFEGLMEVYWRCAAQRLMQALGAYANLSRNLGKPHFEAHVPVGVARLKVVCEQLPLLEPLGRWVDQTTSALALVDEV</sequence>
<comment type="caution">
    <text evidence="2">The sequence shown here is derived from an EMBL/GenBank/DDBJ whole genome shotgun (WGS) entry which is preliminary data.</text>
</comment>
<dbReference type="Gene3D" id="3.30.200.20">
    <property type="entry name" value="Phosphorylase Kinase, domain 1"/>
    <property type="match status" value="1"/>
</dbReference>
<gene>
    <name evidence="2" type="ORF">FEM03_18170</name>
</gene>
<keyword evidence="3" id="KW-1185">Reference proteome</keyword>
<dbReference type="SUPFAM" id="SSF56112">
    <property type="entry name" value="Protein kinase-like (PK-like)"/>
    <property type="match status" value="1"/>
</dbReference>
<dbReference type="AlphaFoldDB" id="A0A5R8KCJ0"/>
<feature type="domain" description="Aminoglycoside phosphotransferase" evidence="1">
    <location>
        <begin position="27"/>
        <end position="252"/>
    </location>
</feature>
<accession>A0A5R8KCJ0</accession>
<dbReference type="OrthoDB" id="9809275at2"/>
<reference evidence="2 3" key="1">
    <citation type="submission" date="2019-05" db="EMBL/GenBank/DDBJ databases">
        <title>Verrucobacter flavum gen. nov., sp. nov. a new member of the family Verrucomicrobiaceae.</title>
        <authorList>
            <person name="Szuroczki S."/>
            <person name="Abbaszade G."/>
            <person name="Szabo A."/>
            <person name="Felfoldi T."/>
            <person name="Schumann P."/>
            <person name="Boka K."/>
            <person name="Keki Z."/>
            <person name="Toumi M."/>
            <person name="Toth E."/>
        </authorList>
    </citation>
    <scope>NUCLEOTIDE SEQUENCE [LARGE SCALE GENOMIC DNA]</scope>
    <source>
        <strain evidence="2 3">MG-N-17</strain>
    </source>
</reference>
<dbReference type="Proteomes" id="UP000306196">
    <property type="component" value="Unassembled WGS sequence"/>
</dbReference>
<evidence type="ECO:0000259" key="1">
    <source>
        <dbReference type="Pfam" id="PF01636"/>
    </source>
</evidence>